<dbReference type="PROSITE" id="PS50048">
    <property type="entry name" value="ZN2_CY6_FUNGAL_2"/>
    <property type="match status" value="1"/>
</dbReference>
<dbReference type="Gene3D" id="3.50.50.60">
    <property type="entry name" value="FAD/NAD(P)-binding domain"/>
    <property type="match status" value="1"/>
</dbReference>
<dbReference type="InterPro" id="IPR001138">
    <property type="entry name" value="Zn2Cys6_DnaBD"/>
</dbReference>
<dbReference type="SUPFAM" id="SSF51905">
    <property type="entry name" value="FAD/NAD(P)-binding domain"/>
    <property type="match status" value="1"/>
</dbReference>
<evidence type="ECO:0000256" key="7">
    <source>
        <dbReference type="RuleBase" id="RU003968"/>
    </source>
</evidence>
<keyword evidence="4" id="KW-0238">DNA-binding</keyword>
<dbReference type="Proteomes" id="UP000054383">
    <property type="component" value="Unassembled WGS sequence"/>
</dbReference>
<keyword evidence="12" id="KW-1185">Reference proteome</keyword>
<dbReference type="GO" id="GO:0008270">
    <property type="term" value="F:zinc ion binding"/>
    <property type="evidence" value="ECO:0007669"/>
    <property type="project" value="InterPro"/>
</dbReference>
<dbReference type="Gene3D" id="3.30.410.10">
    <property type="entry name" value="Cholesterol Oxidase, domain 2"/>
    <property type="match status" value="1"/>
</dbReference>
<comment type="similarity">
    <text evidence="1 7">Belongs to the GMC oxidoreductase family.</text>
</comment>
<dbReference type="EMBL" id="CVMT01000001">
    <property type="protein sequence ID" value="CRG83596.1"/>
    <property type="molecule type" value="Genomic_DNA"/>
</dbReference>
<dbReference type="InterPro" id="IPR036864">
    <property type="entry name" value="Zn2-C6_fun-type_DNA-bd_sf"/>
</dbReference>
<dbReference type="GO" id="GO:0016614">
    <property type="term" value="F:oxidoreductase activity, acting on CH-OH group of donors"/>
    <property type="evidence" value="ECO:0007669"/>
    <property type="project" value="InterPro"/>
</dbReference>
<evidence type="ECO:0000259" key="10">
    <source>
        <dbReference type="PROSITE" id="PS51164"/>
    </source>
</evidence>
<dbReference type="SUPFAM" id="SSF57180">
    <property type="entry name" value="Cellulose-binding domain"/>
    <property type="match status" value="1"/>
</dbReference>
<keyword evidence="6" id="KW-0539">Nucleus</keyword>
<dbReference type="SUPFAM" id="SSF54373">
    <property type="entry name" value="FAD-linked reductases, C-terminal domain"/>
    <property type="match status" value="1"/>
</dbReference>
<dbReference type="InterPro" id="IPR000254">
    <property type="entry name" value="CBD"/>
</dbReference>
<dbReference type="CDD" id="cd09630">
    <property type="entry name" value="CDH_like_cytochrome"/>
    <property type="match status" value="1"/>
</dbReference>
<dbReference type="GO" id="GO:0000981">
    <property type="term" value="F:DNA-binding transcription factor activity, RNA polymerase II-specific"/>
    <property type="evidence" value="ECO:0007669"/>
    <property type="project" value="InterPro"/>
</dbReference>
<dbReference type="GO" id="GO:0005576">
    <property type="term" value="C:extracellular region"/>
    <property type="evidence" value="ECO:0007669"/>
    <property type="project" value="InterPro"/>
</dbReference>
<evidence type="ECO:0000256" key="6">
    <source>
        <dbReference type="ARBA" id="ARBA00023242"/>
    </source>
</evidence>
<evidence type="ECO:0000313" key="12">
    <source>
        <dbReference type="Proteomes" id="UP000054383"/>
    </source>
</evidence>
<keyword evidence="7" id="KW-0285">Flavoprotein</keyword>
<dbReference type="Pfam" id="PF00732">
    <property type="entry name" value="GMC_oxred_N"/>
    <property type="match status" value="1"/>
</dbReference>
<dbReference type="FunFam" id="2.60.40.1210:FF:000004">
    <property type="entry name" value="Cellobiose dehydrogenase"/>
    <property type="match status" value="1"/>
</dbReference>
<dbReference type="PROSITE" id="PS00623">
    <property type="entry name" value="GMC_OXRED_1"/>
    <property type="match status" value="1"/>
</dbReference>
<dbReference type="InterPro" id="IPR053208">
    <property type="entry name" value="GMC_Oxidoreductase_CD"/>
</dbReference>
<evidence type="ECO:0000256" key="4">
    <source>
        <dbReference type="ARBA" id="ARBA00023125"/>
    </source>
</evidence>
<dbReference type="PANTHER" id="PTHR47190">
    <property type="entry name" value="DEHYDROGENASE, PUTATIVE-RELATED"/>
    <property type="match status" value="1"/>
</dbReference>
<dbReference type="PANTHER" id="PTHR47190:SF2">
    <property type="entry name" value="CELLOBIOSE DEHYDROGENASE (AFU_ORTHOLOGUE AFUA_2G17620)"/>
    <property type="match status" value="1"/>
</dbReference>
<evidence type="ECO:0000256" key="8">
    <source>
        <dbReference type="SAM" id="SignalP"/>
    </source>
</evidence>
<dbReference type="Pfam" id="PF05199">
    <property type="entry name" value="GMC_oxred_C"/>
    <property type="match status" value="1"/>
</dbReference>
<dbReference type="SUPFAM" id="SSF49344">
    <property type="entry name" value="CBD9-like"/>
    <property type="match status" value="1"/>
</dbReference>
<sequence length="1377" mass="149904">MVLPILGLVLLSSGIAFGAPTSLGATPIFHASQIRSVSDPIVHYYLQTDPDDPTKPVLGPEASAEYYTIYSDGTMRSANTSAWVNIAPFNSTTSSYKALVLGQTSNTSAWDLEGDTIETVQTSQWGRQLNFVACSLQGNGKTPVIELCLAQSSTATVYKDPGTGITFDTWPVPSSSTQGGMTFGLTLPSNALTTDATEFIGYLQCSSTNSTSAGWCGISLGGTMVDNLLLMAYPYNGTILTSFRFASGYVMPDLYTGNATLTQISSTITDTDYTLIFRCQGCFSWNQNGTTGTVSTSKGNLVLGWAQAIASPTNPSCPKNVSLMQHDAQDIWVATLDSNAASSSYDDWTALATKTVTGDCGGGSGSSTPTPVPVPSGSIFDYIVVGGGAGGIPIADKLSESGKSVLLIEKGPPSSGRWGGTMRPDWLDGTNLTRFDVPGLCNQIWHDSDGIACTDTDQMEGCVLGGGTAVNAGLWWKPYSLDWDYNFPTGWQSADMQTATNRVFSRIPGTDHPSTDGQLFLQQGFNVISGGLAASGWKSITVNEQPELKNHTYGHTEYMYSHGERGGPMATYLVTASSRSNFHLWMNTTVKRVVRTGGHVTGVEVEAFLDGGYEGTVNLTSIIGRVILSAGTFGTAKILMRSGIGPTDQLEIVQSSTDGPTMISNTSWIDLPVGYNLDDHVNTDTVITHPDVVFYDFYAAYTDPNKTDAANYLNSRTGILTQAAPNIGPMFWDEIKGADGIVRQLQWTSRVEGSDGTDNGNAMTMSQYLGRGATSRGRMTITAGLNTVVSTLPYLRNENDIEAVIQGIVNLQNALKNVANLTWTYPPANESVTDFVNNMTVSYTNRRSNHWLGTCKIGTDDGRLNGSAVVDLNTRVYGTDNLFVVDASIFPGMPATNPSSYVVVVAEHASEKILALAAPTAVGHYGQCGGLNWTGSFFCASPYTCTYQSNYYWQAGLTMAHWYIHLGGDRAGPMHTAMIRRYDFASAASSPSTYRRPYKKSTTGCDACKSRKIKCDESRPVCLNCRRHYTSASACRYSCGRRPPHDEDVIPNPINVPMRPTTLDSTNALALRLMHHYTVSIGTTRLPGSSQMNMLTRSLWEVKIPSVAFDSEIVLKALLGISAWHLWAVNPNDQKMKVISRNYFGDAIKLQRAALEQQDTQQLIPTFIAGMILAHHSWLLSYTDDYSPQLHLGTFVLCNGYRTLGKGLSPAWSEYAYLGEVTPQSIQLESKRHRGIMKEGVEDSNHLLEATQNMDIDPKVKVVYCRVITELLSMYELVVSDNNDVSTKEYVVVSFLHRVPLPFINLLQRQEPLAMGLLARAWALLAPIHKASTAWYIHGAGQFRVYTHAMVNISNLMPDDWVWIMNWPLRITSDYGT</sequence>
<dbReference type="OrthoDB" id="4223123at2759"/>
<feature type="domain" description="CBM1" evidence="10">
    <location>
        <begin position="920"/>
        <end position="956"/>
    </location>
</feature>
<evidence type="ECO:0000256" key="2">
    <source>
        <dbReference type="ARBA" id="ARBA00022729"/>
    </source>
</evidence>
<dbReference type="Pfam" id="PF00734">
    <property type="entry name" value="CBM_1"/>
    <property type="match status" value="1"/>
</dbReference>
<gene>
    <name evidence="11" type="ORF">PISL3812_00950</name>
</gene>
<dbReference type="Gene3D" id="4.10.240.10">
    <property type="entry name" value="Zn(2)-C6 fungal-type DNA-binding domain"/>
    <property type="match status" value="1"/>
</dbReference>
<feature type="chain" id="PRO_5006711099" evidence="8">
    <location>
        <begin position="19"/>
        <end position="1377"/>
    </location>
</feature>
<accession>A0A0U1LME6</accession>
<keyword evidence="3" id="KW-0805">Transcription regulation</keyword>
<feature type="signal peptide" evidence="8">
    <location>
        <begin position="1"/>
        <end position="18"/>
    </location>
</feature>
<dbReference type="GO" id="GO:0030248">
    <property type="term" value="F:cellulose binding"/>
    <property type="evidence" value="ECO:0007669"/>
    <property type="project" value="InterPro"/>
</dbReference>
<dbReference type="SMART" id="SM00236">
    <property type="entry name" value="fCBD"/>
    <property type="match status" value="1"/>
</dbReference>
<reference evidence="11 12" key="1">
    <citation type="submission" date="2015-04" db="EMBL/GenBank/DDBJ databases">
        <authorList>
            <person name="Syromyatnikov M.Y."/>
            <person name="Popov V.N."/>
        </authorList>
    </citation>
    <scope>NUCLEOTIDE SEQUENCE [LARGE SCALE GENOMIC DNA]</scope>
    <source>
        <strain evidence="11">WF-38-12</strain>
    </source>
</reference>
<dbReference type="InterPro" id="IPR035971">
    <property type="entry name" value="CBD_sf"/>
</dbReference>
<dbReference type="GO" id="GO:0050660">
    <property type="term" value="F:flavin adenine dinucleotide binding"/>
    <property type="evidence" value="ECO:0007669"/>
    <property type="project" value="InterPro"/>
</dbReference>
<name>A0A0U1LME6_TALIS</name>
<keyword evidence="5" id="KW-0804">Transcription</keyword>
<proteinExistence type="inferred from homology"/>
<dbReference type="Pfam" id="PF16010">
    <property type="entry name" value="CDH-cyt"/>
    <property type="match status" value="1"/>
</dbReference>
<dbReference type="STRING" id="28573.A0A0U1LME6"/>
<dbReference type="SUPFAM" id="SSF57701">
    <property type="entry name" value="Zn2/Cys6 DNA-binding domain"/>
    <property type="match status" value="1"/>
</dbReference>
<dbReference type="Pfam" id="PF13450">
    <property type="entry name" value="NAD_binding_8"/>
    <property type="match status" value="1"/>
</dbReference>
<evidence type="ECO:0000313" key="11">
    <source>
        <dbReference type="EMBL" id="CRG83596.1"/>
    </source>
</evidence>
<feature type="domain" description="Zn(2)-C6 fungal-type" evidence="9">
    <location>
        <begin position="1004"/>
        <end position="1037"/>
    </location>
</feature>
<organism evidence="11 12">
    <name type="scientific">Talaromyces islandicus</name>
    <name type="common">Penicillium islandicum</name>
    <dbReference type="NCBI Taxonomy" id="28573"/>
    <lineage>
        <taxon>Eukaryota</taxon>
        <taxon>Fungi</taxon>
        <taxon>Dikarya</taxon>
        <taxon>Ascomycota</taxon>
        <taxon>Pezizomycotina</taxon>
        <taxon>Eurotiomycetes</taxon>
        <taxon>Eurotiomycetidae</taxon>
        <taxon>Eurotiales</taxon>
        <taxon>Trichocomaceae</taxon>
        <taxon>Talaromyces</taxon>
        <taxon>Talaromyces sect. Islandici</taxon>
    </lineage>
</organism>
<dbReference type="GO" id="GO:0003677">
    <property type="term" value="F:DNA binding"/>
    <property type="evidence" value="ECO:0007669"/>
    <property type="project" value="UniProtKB-KW"/>
</dbReference>
<dbReference type="PROSITE" id="PS51164">
    <property type="entry name" value="CBM1_2"/>
    <property type="match status" value="1"/>
</dbReference>
<dbReference type="Pfam" id="PF00172">
    <property type="entry name" value="Zn_clus"/>
    <property type="match status" value="1"/>
</dbReference>
<dbReference type="Gene3D" id="2.60.40.1210">
    <property type="entry name" value="Cellobiose dehydrogenase, cytochrome domain"/>
    <property type="match status" value="1"/>
</dbReference>
<protein>
    <submittedName>
        <fullName evidence="11">Cellobiose dehydrogenase</fullName>
    </submittedName>
</protein>
<evidence type="ECO:0000256" key="1">
    <source>
        <dbReference type="ARBA" id="ARBA00010790"/>
    </source>
</evidence>
<dbReference type="GO" id="GO:0005975">
    <property type="term" value="P:carbohydrate metabolic process"/>
    <property type="evidence" value="ECO:0007669"/>
    <property type="project" value="InterPro"/>
</dbReference>
<keyword evidence="7" id="KW-0274">FAD</keyword>
<evidence type="ECO:0000256" key="3">
    <source>
        <dbReference type="ARBA" id="ARBA00023015"/>
    </source>
</evidence>
<keyword evidence="2 8" id="KW-0732">Signal</keyword>
<dbReference type="CDD" id="cd00067">
    <property type="entry name" value="GAL4"/>
    <property type="match status" value="1"/>
</dbReference>
<dbReference type="InterPro" id="IPR007867">
    <property type="entry name" value="GMC_OxRtase_C"/>
</dbReference>
<dbReference type="InterPro" id="IPR000172">
    <property type="entry name" value="GMC_OxRdtase_N"/>
</dbReference>
<dbReference type="SMART" id="SM00066">
    <property type="entry name" value="GAL4"/>
    <property type="match status" value="1"/>
</dbReference>
<dbReference type="InterPro" id="IPR015920">
    <property type="entry name" value="Cellobiose_DH-like_cyt"/>
</dbReference>
<dbReference type="InterPro" id="IPR036188">
    <property type="entry name" value="FAD/NAD-bd_sf"/>
</dbReference>
<evidence type="ECO:0000259" key="9">
    <source>
        <dbReference type="PROSITE" id="PS50048"/>
    </source>
</evidence>
<evidence type="ECO:0000256" key="5">
    <source>
        <dbReference type="ARBA" id="ARBA00023163"/>
    </source>
</evidence>